<dbReference type="EMBL" id="PGCJ01000875">
    <property type="protein sequence ID" value="PLW16269.1"/>
    <property type="molecule type" value="Genomic_DNA"/>
</dbReference>
<sequence>MPGTAPTPRTTPTPATTLSSSNLLVHLPLALPLASNTPVVPSPIPDQVALDQENPYGFQNTMAPPPKKINSPVVENNHISNNNGSPNANGITNIEFDLAPLDNNTTASSLDSKKPGFSAVIDTIVDVGEKNEKELKLISNIIGFNWNIGSK</sequence>
<evidence type="ECO:0000313" key="1">
    <source>
        <dbReference type="EMBL" id="PLW16269.1"/>
    </source>
</evidence>
<gene>
    <name evidence="1" type="ORF">PCANC_16841</name>
</gene>
<evidence type="ECO:0000313" key="2">
    <source>
        <dbReference type="Proteomes" id="UP000235388"/>
    </source>
</evidence>
<proteinExistence type="predicted"/>
<organism evidence="1 2">
    <name type="scientific">Puccinia coronata f. sp. avenae</name>
    <dbReference type="NCBI Taxonomy" id="200324"/>
    <lineage>
        <taxon>Eukaryota</taxon>
        <taxon>Fungi</taxon>
        <taxon>Dikarya</taxon>
        <taxon>Basidiomycota</taxon>
        <taxon>Pucciniomycotina</taxon>
        <taxon>Pucciniomycetes</taxon>
        <taxon>Pucciniales</taxon>
        <taxon>Pucciniaceae</taxon>
        <taxon>Puccinia</taxon>
    </lineage>
</organism>
<keyword evidence="2" id="KW-1185">Reference proteome</keyword>
<dbReference type="AlphaFoldDB" id="A0A2N5SSP8"/>
<comment type="caution">
    <text evidence="1">The sequence shown here is derived from an EMBL/GenBank/DDBJ whole genome shotgun (WGS) entry which is preliminary data.</text>
</comment>
<accession>A0A2N5SSP8</accession>
<protein>
    <submittedName>
        <fullName evidence="1">Uncharacterized protein</fullName>
    </submittedName>
</protein>
<name>A0A2N5SSP8_9BASI</name>
<reference evidence="1 2" key="1">
    <citation type="submission" date="2017-11" db="EMBL/GenBank/DDBJ databases">
        <title>De novo assembly and phasing of dikaryotic genomes from two isolates of Puccinia coronata f. sp. avenae, the causal agent of oat crown rust.</title>
        <authorList>
            <person name="Miller M.E."/>
            <person name="Zhang Y."/>
            <person name="Omidvar V."/>
            <person name="Sperschneider J."/>
            <person name="Schwessinger B."/>
            <person name="Raley C."/>
            <person name="Palmer J.M."/>
            <person name="Garnica D."/>
            <person name="Upadhyaya N."/>
            <person name="Rathjen J."/>
            <person name="Taylor J.M."/>
            <person name="Park R.F."/>
            <person name="Dodds P.N."/>
            <person name="Hirsch C.D."/>
            <person name="Kianian S.F."/>
            <person name="Figueroa M."/>
        </authorList>
    </citation>
    <scope>NUCLEOTIDE SEQUENCE [LARGE SCALE GENOMIC DNA]</scope>
    <source>
        <strain evidence="1">12NC29</strain>
    </source>
</reference>
<dbReference type="Proteomes" id="UP000235388">
    <property type="component" value="Unassembled WGS sequence"/>
</dbReference>